<dbReference type="Gene3D" id="3.40.640.10">
    <property type="entry name" value="Type I PLP-dependent aspartate aminotransferase-like (Major domain)"/>
    <property type="match status" value="1"/>
</dbReference>
<feature type="binding site" evidence="5">
    <location>
        <position position="139"/>
    </location>
    <ligand>
        <name>N(2)-acetyl-L-ornithine</name>
        <dbReference type="ChEBI" id="CHEBI:57805"/>
    </ligand>
</feature>
<dbReference type="NCBIfam" id="NF002325">
    <property type="entry name" value="PRK01278.1"/>
    <property type="match status" value="1"/>
</dbReference>
<dbReference type="InterPro" id="IPR049704">
    <property type="entry name" value="Aminotrans_3_PPA_site"/>
</dbReference>
<dbReference type="EMBL" id="BMFD01000022">
    <property type="protein sequence ID" value="GGC53500.1"/>
    <property type="molecule type" value="Genomic_DNA"/>
</dbReference>
<dbReference type="PANTHER" id="PTHR11986:SF79">
    <property type="entry name" value="ACETYLORNITHINE AMINOTRANSFERASE, MITOCHONDRIAL"/>
    <property type="match status" value="1"/>
</dbReference>
<dbReference type="NCBIfam" id="TIGR00707">
    <property type="entry name" value="argD"/>
    <property type="match status" value="1"/>
</dbReference>
<dbReference type="InterPro" id="IPR050103">
    <property type="entry name" value="Class-III_PLP-dep_AT"/>
</dbReference>
<dbReference type="PIRSF" id="PIRSF000521">
    <property type="entry name" value="Transaminase_4ab_Lys_Orn"/>
    <property type="match status" value="1"/>
</dbReference>
<keyword evidence="5" id="KW-0055">Arginine biosynthesis</keyword>
<evidence type="ECO:0000256" key="5">
    <source>
        <dbReference type="HAMAP-Rule" id="MF_01107"/>
    </source>
</evidence>
<feature type="binding site" evidence="5">
    <location>
        <begin position="105"/>
        <end position="106"/>
    </location>
    <ligand>
        <name>pyridoxal 5'-phosphate</name>
        <dbReference type="ChEBI" id="CHEBI:597326"/>
    </ligand>
</feature>
<organism evidence="6 7">
    <name type="scientific">Belliella aquatica</name>
    <dbReference type="NCBI Taxonomy" id="1323734"/>
    <lineage>
        <taxon>Bacteria</taxon>
        <taxon>Pseudomonadati</taxon>
        <taxon>Bacteroidota</taxon>
        <taxon>Cytophagia</taxon>
        <taxon>Cytophagales</taxon>
        <taxon>Cyclobacteriaceae</taxon>
        <taxon>Belliella</taxon>
    </lineage>
</organism>
<dbReference type="SUPFAM" id="SSF53383">
    <property type="entry name" value="PLP-dependent transferases"/>
    <property type="match status" value="1"/>
</dbReference>
<keyword evidence="2 5" id="KW-0028">Amino-acid biosynthesis</keyword>
<protein>
    <recommendedName>
        <fullName evidence="5">Acetylornithine aminotransferase</fullName>
        <shortName evidence="5">ACOAT</shortName>
        <ecNumber evidence="5">2.6.1.11</ecNumber>
    </recommendedName>
</protein>
<comment type="miscellaneous">
    <text evidence="5">May also have succinyldiaminopimelate aminotransferase activity, thus carrying out the corresponding step in lysine biosynthesis.</text>
</comment>
<evidence type="ECO:0000313" key="6">
    <source>
        <dbReference type="EMBL" id="GGC53500.1"/>
    </source>
</evidence>
<dbReference type="InterPro" id="IPR005814">
    <property type="entry name" value="Aminotrans_3"/>
</dbReference>
<dbReference type="PROSITE" id="PS00600">
    <property type="entry name" value="AA_TRANSFER_CLASS_3"/>
    <property type="match status" value="1"/>
</dbReference>
<keyword evidence="5" id="KW-0963">Cytoplasm</keyword>
<dbReference type="GO" id="GO:0008483">
    <property type="term" value="F:transaminase activity"/>
    <property type="evidence" value="ECO:0007669"/>
    <property type="project" value="UniProtKB-KW"/>
</dbReference>
<sequence>MENIDLHTIDKKYYLPTFNRIPITFVKGSGSKLWDIENKEYIDMLAGIAVTNVGHCHPKVVKAIQDQAAELMHISNFFVSPMQVALSELLVKISKLDRVFFTNSGAESVEGAIKIARRYAHSIGRGGKIISMQNSFHGRTLATIATGQAKYQEGFGPIPQGFVQVPFNDLDAIKGIISEEIAGIIVEPIQGEGGIRPATKEYLEGLRSLCDENNIALIFDEIQSGIGRTGNWFAKDHYEVQPDILTSAKGLGGGMPIGAFLCNEKIANAIQFGDHGTTFGGNPLAAAASMATLSVIVEEHLTQAAKENGEWLMQRLNKLKEKFSVIKEVRGLGLMIGVEFTEPALPYMQQLLKEGVVANATAVNVLRLVPALNISKSELKAFLEALERVLEIKEGEKNGK</sequence>
<feature type="binding site" evidence="5">
    <location>
        <position position="277"/>
    </location>
    <ligand>
        <name>N(2)-acetyl-L-ornithine</name>
        <dbReference type="ChEBI" id="CHEBI:57805"/>
    </ligand>
</feature>
<evidence type="ECO:0000256" key="2">
    <source>
        <dbReference type="ARBA" id="ARBA00022605"/>
    </source>
</evidence>
<feature type="binding site" evidence="5">
    <location>
        <position position="136"/>
    </location>
    <ligand>
        <name>pyridoxal 5'-phosphate</name>
        <dbReference type="ChEBI" id="CHEBI:597326"/>
    </ligand>
</feature>
<dbReference type="InterPro" id="IPR015424">
    <property type="entry name" value="PyrdxlP-dep_Trfase"/>
</dbReference>
<dbReference type="InterPro" id="IPR004636">
    <property type="entry name" value="AcOrn/SuccOrn_fam"/>
</dbReference>
<keyword evidence="1 5" id="KW-0032">Aminotransferase</keyword>
<dbReference type="Gene3D" id="3.90.1150.10">
    <property type="entry name" value="Aspartate Aminotransferase, domain 1"/>
    <property type="match status" value="1"/>
</dbReference>
<dbReference type="PANTHER" id="PTHR11986">
    <property type="entry name" value="AMINOTRANSFERASE CLASS III"/>
    <property type="match status" value="1"/>
</dbReference>
<comment type="catalytic activity">
    <reaction evidence="5">
        <text>N(2)-acetyl-L-ornithine + 2-oxoglutarate = N-acetyl-L-glutamate 5-semialdehyde + L-glutamate</text>
        <dbReference type="Rhea" id="RHEA:18049"/>
        <dbReference type="ChEBI" id="CHEBI:16810"/>
        <dbReference type="ChEBI" id="CHEBI:29123"/>
        <dbReference type="ChEBI" id="CHEBI:29985"/>
        <dbReference type="ChEBI" id="CHEBI:57805"/>
        <dbReference type="EC" id="2.6.1.11"/>
    </reaction>
</comment>
<comment type="pathway">
    <text evidence="5">Amino-acid biosynthesis; L-arginine biosynthesis; N(2)-acetyl-L-ornithine from L-glutamate: step 4/4.</text>
</comment>
<evidence type="ECO:0000313" key="7">
    <source>
        <dbReference type="Proteomes" id="UP000635885"/>
    </source>
</evidence>
<comment type="caution">
    <text evidence="6">The sequence shown here is derived from an EMBL/GenBank/DDBJ whole genome shotgun (WGS) entry which is preliminary data.</text>
</comment>
<keyword evidence="3 5" id="KW-0808">Transferase</keyword>
<evidence type="ECO:0000256" key="1">
    <source>
        <dbReference type="ARBA" id="ARBA00022576"/>
    </source>
</evidence>
<evidence type="ECO:0000256" key="3">
    <source>
        <dbReference type="ARBA" id="ARBA00022679"/>
    </source>
</evidence>
<name>A0ABQ1N7M3_9BACT</name>
<gene>
    <name evidence="5" type="primary">argD</name>
    <name evidence="6" type="ORF">GCM10010993_34900</name>
</gene>
<comment type="subcellular location">
    <subcellularLocation>
        <location evidence="5">Cytoplasm</location>
    </subcellularLocation>
</comment>
<feature type="binding site" evidence="5">
    <location>
        <position position="278"/>
    </location>
    <ligand>
        <name>pyridoxal 5'-phosphate</name>
        <dbReference type="ChEBI" id="CHEBI:597326"/>
    </ligand>
</feature>
<dbReference type="RefSeq" id="WP_188444397.1">
    <property type="nucleotide sequence ID" value="NZ_BMFD01000022.1"/>
</dbReference>
<comment type="similarity">
    <text evidence="5">Belongs to the class-III pyridoxal-phosphate-dependent aminotransferase family. ArgD subfamily.</text>
</comment>
<dbReference type="HAMAP" id="MF_01107">
    <property type="entry name" value="ArgD_aminotrans_3"/>
    <property type="match status" value="1"/>
</dbReference>
<comment type="cofactor">
    <cofactor evidence="5">
        <name>pyridoxal 5'-phosphate</name>
        <dbReference type="ChEBI" id="CHEBI:597326"/>
    </cofactor>
    <text evidence="5">Binds 1 pyridoxal phosphate per subunit.</text>
</comment>
<dbReference type="Proteomes" id="UP000635885">
    <property type="component" value="Unassembled WGS sequence"/>
</dbReference>
<reference evidence="7" key="1">
    <citation type="journal article" date="2019" name="Int. J. Syst. Evol. Microbiol.">
        <title>The Global Catalogue of Microorganisms (GCM) 10K type strain sequencing project: providing services to taxonomists for standard genome sequencing and annotation.</title>
        <authorList>
            <consortium name="The Broad Institute Genomics Platform"/>
            <consortium name="The Broad Institute Genome Sequencing Center for Infectious Disease"/>
            <person name="Wu L."/>
            <person name="Ma J."/>
        </authorList>
    </citation>
    <scope>NUCLEOTIDE SEQUENCE [LARGE SCALE GENOMIC DNA]</scope>
    <source>
        <strain evidence="7">CGMCC 1.12479</strain>
    </source>
</reference>
<dbReference type="EC" id="2.6.1.11" evidence="5"/>
<comment type="subunit">
    <text evidence="5">Homodimer.</text>
</comment>
<evidence type="ECO:0000256" key="4">
    <source>
        <dbReference type="ARBA" id="ARBA00022898"/>
    </source>
</evidence>
<keyword evidence="7" id="KW-1185">Reference proteome</keyword>
<proteinExistence type="inferred from homology"/>
<keyword evidence="4 5" id="KW-0663">Pyridoxal phosphate</keyword>
<dbReference type="Pfam" id="PF00202">
    <property type="entry name" value="Aminotran_3"/>
    <property type="match status" value="1"/>
</dbReference>
<feature type="binding site" evidence="5">
    <location>
        <begin position="220"/>
        <end position="223"/>
    </location>
    <ligand>
        <name>pyridoxal 5'-phosphate</name>
        <dbReference type="ChEBI" id="CHEBI:597326"/>
    </ligand>
</feature>
<dbReference type="InterPro" id="IPR015421">
    <property type="entry name" value="PyrdxlP-dep_Trfase_major"/>
</dbReference>
<accession>A0ABQ1N7M3</accession>
<feature type="modified residue" description="N6-(pyridoxal phosphate)lysine" evidence="5">
    <location>
        <position position="249"/>
    </location>
</feature>
<dbReference type="InterPro" id="IPR015422">
    <property type="entry name" value="PyrdxlP-dep_Trfase_small"/>
</dbReference>
<dbReference type="CDD" id="cd00610">
    <property type="entry name" value="OAT_like"/>
    <property type="match status" value="1"/>
</dbReference>